<dbReference type="Proteomes" id="UP000827986">
    <property type="component" value="Unassembled WGS sequence"/>
</dbReference>
<evidence type="ECO:0000313" key="1">
    <source>
        <dbReference type="EMBL" id="KAH1176299.1"/>
    </source>
</evidence>
<dbReference type="EMBL" id="JAHDVG010000475">
    <property type="protein sequence ID" value="KAH1176299.1"/>
    <property type="molecule type" value="Genomic_DNA"/>
</dbReference>
<accession>A0A9D3X9C9</accession>
<reference evidence="1" key="1">
    <citation type="submission" date="2021-09" db="EMBL/GenBank/DDBJ databases">
        <title>The genome of Mauremys mutica provides insights into the evolution of semi-aquatic lifestyle.</title>
        <authorList>
            <person name="Gong S."/>
            <person name="Gao Y."/>
        </authorList>
    </citation>
    <scope>NUCLEOTIDE SEQUENCE</scope>
    <source>
        <strain evidence="1">MM-2020</strain>
        <tissue evidence="1">Muscle</tissue>
    </source>
</reference>
<proteinExistence type="predicted"/>
<dbReference type="AlphaFoldDB" id="A0A9D3X9C9"/>
<protein>
    <submittedName>
        <fullName evidence="1">Uncharacterized protein</fullName>
    </submittedName>
</protein>
<name>A0A9D3X9C9_9SAUR</name>
<organism evidence="1 2">
    <name type="scientific">Mauremys mutica</name>
    <name type="common">yellowpond turtle</name>
    <dbReference type="NCBI Taxonomy" id="74926"/>
    <lineage>
        <taxon>Eukaryota</taxon>
        <taxon>Metazoa</taxon>
        <taxon>Chordata</taxon>
        <taxon>Craniata</taxon>
        <taxon>Vertebrata</taxon>
        <taxon>Euteleostomi</taxon>
        <taxon>Archelosauria</taxon>
        <taxon>Testudinata</taxon>
        <taxon>Testudines</taxon>
        <taxon>Cryptodira</taxon>
        <taxon>Durocryptodira</taxon>
        <taxon>Testudinoidea</taxon>
        <taxon>Geoemydidae</taxon>
        <taxon>Geoemydinae</taxon>
        <taxon>Mauremys</taxon>
    </lineage>
</organism>
<comment type="caution">
    <text evidence="1">The sequence shown here is derived from an EMBL/GenBank/DDBJ whole genome shotgun (WGS) entry which is preliminary data.</text>
</comment>
<keyword evidence="2" id="KW-1185">Reference proteome</keyword>
<sequence length="108" mass="12148">MRSALFITFLNPTPHLTAGQPATGKKSSLKRKDLWLISFLGGSYIYLDWMLSGEGPKEKSEGTEHLNYNSQETLWYLVQSLLPKFPVCVSTPFPTSCPGQQWKVESLP</sequence>
<gene>
    <name evidence="1" type="ORF">KIL84_021033</name>
</gene>
<evidence type="ECO:0000313" key="2">
    <source>
        <dbReference type="Proteomes" id="UP000827986"/>
    </source>
</evidence>